<dbReference type="Proteomes" id="UP000240418">
    <property type="component" value="Unassembled WGS sequence"/>
</dbReference>
<gene>
    <name evidence="8" type="ORF">CLV88_10442</name>
</gene>
<dbReference type="GO" id="GO:0015297">
    <property type="term" value="F:antiporter activity"/>
    <property type="evidence" value="ECO:0007669"/>
    <property type="project" value="InterPro"/>
</dbReference>
<dbReference type="InterPro" id="IPR002528">
    <property type="entry name" value="MATE_fam"/>
</dbReference>
<dbReference type="InterPro" id="IPR052031">
    <property type="entry name" value="Membrane_Transporter-Flippase"/>
</dbReference>
<evidence type="ECO:0000256" key="1">
    <source>
        <dbReference type="ARBA" id="ARBA00004429"/>
    </source>
</evidence>
<evidence type="ECO:0000256" key="3">
    <source>
        <dbReference type="ARBA" id="ARBA00022475"/>
    </source>
</evidence>
<keyword evidence="3" id="KW-1003">Cell membrane</keyword>
<reference evidence="8 9" key="1">
    <citation type="submission" date="2018-03" db="EMBL/GenBank/DDBJ databases">
        <title>Genomic Encyclopedia of Archaeal and Bacterial Type Strains, Phase II (KMG-II): from individual species to whole genera.</title>
        <authorList>
            <person name="Goeker M."/>
        </authorList>
    </citation>
    <scope>NUCLEOTIDE SEQUENCE [LARGE SCALE GENOMIC DNA]</scope>
    <source>
        <strain evidence="8 9">DSM 100673</strain>
    </source>
</reference>
<keyword evidence="9" id="KW-1185">Reference proteome</keyword>
<evidence type="ECO:0000313" key="9">
    <source>
        <dbReference type="Proteomes" id="UP000240418"/>
    </source>
</evidence>
<organism evidence="8 9">
    <name type="scientific">Shimia abyssi</name>
    <dbReference type="NCBI Taxonomy" id="1662395"/>
    <lineage>
        <taxon>Bacteria</taxon>
        <taxon>Pseudomonadati</taxon>
        <taxon>Pseudomonadota</taxon>
        <taxon>Alphaproteobacteria</taxon>
        <taxon>Rhodobacterales</taxon>
        <taxon>Roseobacteraceae</taxon>
    </lineage>
</organism>
<dbReference type="PANTHER" id="PTHR43549:SF2">
    <property type="entry name" value="MULTIDRUG RESISTANCE PROTEIN NORM-RELATED"/>
    <property type="match status" value="1"/>
</dbReference>
<keyword evidence="6 7" id="KW-0472">Membrane</keyword>
<accession>A0A2P8FE53</accession>
<feature type="transmembrane region" description="Helical" evidence="7">
    <location>
        <begin position="389"/>
        <end position="409"/>
    </location>
</feature>
<dbReference type="InterPro" id="IPR048279">
    <property type="entry name" value="MdtK-like"/>
</dbReference>
<dbReference type="OrthoDB" id="9806302at2"/>
<comment type="caution">
    <text evidence="8">The sequence shown here is derived from an EMBL/GenBank/DDBJ whole genome shotgun (WGS) entry which is preliminary data.</text>
</comment>
<dbReference type="AlphaFoldDB" id="A0A2P8FE53"/>
<proteinExistence type="predicted"/>
<dbReference type="RefSeq" id="WP_106608010.1">
    <property type="nucleotide sequence ID" value="NZ_PYGJ01000004.1"/>
</dbReference>
<evidence type="ECO:0000256" key="2">
    <source>
        <dbReference type="ARBA" id="ARBA00022448"/>
    </source>
</evidence>
<feature type="transmembrane region" description="Helical" evidence="7">
    <location>
        <begin position="282"/>
        <end position="305"/>
    </location>
</feature>
<evidence type="ECO:0000313" key="8">
    <source>
        <dbReference type="EMBL" id="PSL19984.1"/>
    </source>
</evidence>
<feature type="transmembrane region" description="Helical" evidence="7">
    <location>
        <begin position="21"/>
        <end position="44"/>
    </location>
</feature>
<feature type="transmembrane region" description="Helical" evidence="7">
    <location>
        <begin position="137"/>
        <end position="156"/>
    </location>
</feature>
<keyword evidence="5 7" id="KW-1133">Transmembrane helix</keyword>
<feature type="transmembrane region" description="Helical" evidence="7">
    <location>
        <begin position="168"/>
        <end position="189"/>
    </location>
</feature>
<feature type="transmembrane region" description="Helical" evidence="7">
    <location>
        <begin position="256"/>
        <end position="276"/>
    </location>
</feature>
<dbReference type="GO" id="GO:0005886">
    <property type="term" value="C:plasma membrane"/>
    <property type="evidence" value="ECO:0007669"/>
    <property type="project" value="UniProtKB-SubCell"/>
</dbReference>
<feature type="transmembrane region" description="Helical" evidence="7">
    <location>
        <begin position="352"/>
        <end position="377"/>
    </location>
</feature>
<feature type="transmembrane region" description="Helical" evidence="7">
    <location>
        <begin position="317"/>
        <end position="340"/>
    </location>
</feature>
<dbReference type="GO" id="GO:0042910">
    <property type="term" value="F:xenobiotic transmembrane transporter activity"/>
    <property type="evidence" value="ECO:0007669"/>
    <property type="project" value="InterPro"/>
</dbReference>
<keyword evidence="4 7" id="KW-0812">Transmembrane</keyword>
<evidence type="ECO:0000256" key="7">
    <source>
        <dbReference type="SAM" id="Phobius"/>
    </source>
</evidence>
<dbReference type="Pfam" id="PF01554">
    <property type="entry name" value="MatE"/>
    <property type="match status" value="2"/>
</dbReference>
<dbReference type="PANTHER" id="PTHR43549">
    <property type="entry name" value="MULTIDRUG RESISTANCE PROTEIN YPNP-RELATED"/>
    <property type="match status" value="1"/>
</dbReference>
<sequence>MTVRRGRFLDGATMGHVVRMTMAGTVGITFVFLVDLANLFWIAWLGDQKLVAAIGYAFAIQFFAVSIGIGLMIAGMAVISRRIGMGDYDRVRHDATGALVWTVLVQLIVAMGILVFRAPMLTLAGAEGETLALAERYILISMPSLVVMAVGLAGQASLRAEGDGRRSMYVTLSSGIVAMVVDPFLILGLGMGLDGAALGVVLSRFVMAAVALYYATRVHDLYARPELWAVRRSAGPFAKVAVPAILTQVATPFGNFLLTGVIAGFGDAAVAGWAVVNRLTVLAYGGIFSLSGAVGGIFGQNFGAAQYERLRSTYRDALIFAGVYTLVAWGALLATAGLVIDGFGLQGSGAVVYQTFVTVGAGAFFFVGALFVSNAAFNNVDKPARSTMLNWFRDGVLTLPAAMWLAGVFAAPGVIYAQAVVGVVTGILGGLWSWRYLQGLGR</sequence>
<evidence type="ECO:0000256" key="5">
    <source>
        <dbReference type="ARBA" id="ARBA00022989"/>
    </source>
</evidence>
<dbReference type="EMBL" id="PYGJ01000004">
    <property type="protein sequence ID" value="PSL19984.1"/>
    <property type="molecule type" value="Genomic_DNA"/>
</dbReference>
<protein>
    <submittedName>
        <fullName evidence="8">Putative MATE family efflux protein</fullName>
    </submittedName>
</protein>
<feature type="transmembrane region" description="Helical" evidence="7">
    <location>
        <begin position="195"/>
        <end position="215"/>
    </location>
</feature>
<name>A0A2P8FE53_9RHOB</name>
<evidence type="ECO:0000256" key="6">
    <source>
        <dbReference type="ARBA" id="ARBA00023136"/>
    </source>
</evidence>
<comment type="subcellular location">
    <subcellularLocation>
        <location evidence="1">Cell inner membrane</location>
        <topology evidence="1">Multi-pass membrane protein</topology>
    </subcellularLocation>
</comment>
<feature type="transmembrane region" description="Helical" evidence="7">
    <location>
        <begin position="98"/>
        <end position="117"/>
    </location>
</feature>
<dbReference type="PIRSF" id="PIRSF006603">
    <property type="entry name" value="DinF"/>
    <property type="match status" value="1"/>
</dbReference>
<feature type="transmembrane region" description="Helical" evidence="7">
    <location>
        <begin position="415"/>
        <end position="434"/>
    </location>
</feature>
<feature type="transmembrane region" description="Helical" evidence="7">
    <location>
        <begin position="50"/>
        <end position="78"/>
    </location>
</feature>
<keyword evidence="2" id="KW-0813">Transport</keyword>
<evidence type="ECO:0000256" key="4">
    <source>
        <dbReference type="ARBA" id="ARBA00022692"/>
    </source>
</evidence>